<dbReference type="InterPro" id="IPR003961">
    <property type="entry name" value="FN3_dom"/>
</dbReference>
<dbReference type="SMART" id="SM00241">
    <property type="entry name" value="ZP"/>
    <property type="match status" value="1"/>
</dbReference>
<reference evidence="6" key="1">
    <citation type="submission" date="2020-04" db="EMBL/GenBank/DDBJ databases">
        <authorList>
            <person name="Neveu A P."/>
        </authorList>
    </citation>
    <scope>NUCLEOTIDE SEQUENCE</scope>
    <source>
        <tissue evidence="6">Whole embryo</tissue>
    </source>
</reference>
<accession>A0A6F9DV59</accession>
<dbReference type="InterPro" id="IPR036116">
    <property type="entry name" value="FN3_sf"/>
</dbReference>
<evidence type="ECO:0000256" key="3">
    <source>
        <dbReference type="SAM" id="Phobius"/>
    </source>
</evidence>
<evidence type="ECO:0000313" key="6">
    <source>
        <dbReference type="EMBL" id="CAB3266890.1"/>
    </source>
</evidence>
<feature type="transmembrane region" description="Helical" evidence="3">
    <location>
        <begin position="748"/>
        <end position="766"/>
    </location>
</feature>
<evidence type="ECO:0000259" key="5">
    <source>
        <dbReference type="PROSITE" id="PS51034"/>
    </source>
</evidence>
<keyword evidence="3" id="KW-1133">Transmembrane helix</keyword>
<evidence type="ECO:0000256" key="1">
    <source>
        <dbReference type="ARBA" id="ARBA00022729"/>
    </source>
</evidence>
<dbReference type="InterPro" id="IPR055355">
    <property type="entry name" value="ZP-C"/>
</dbReference>
<keyword evidence="3" id="KW-0472">Membrane</keyword>
<dbReference type="Pfam" id="PF14670">
    <property type="entry name" value="FXa_inhibition"/>
    <property type="match status" value="1"/>
</dbReference>
<organism evidence="6">
    <name type="scientific">Phallusia mammillata</name>
    <dbReference type="NCBI Taxonomy" id="59560"/>
    <lineage>
        <taxon>Eukaryota</taxon>
        <taxon>Metazoa</taxon>
        <taxon>Chordata</taxon>
        <taxon>Tunicata</taxon>
        <taxon>Ascidiacea</taxon>
        <taxon>Phlebobranchia</taxon>
        <taxon>Ascidiidae</taxon>
        <taxon>Phallusia</taxon>
    </lineage>
</organism>
<dbReference type="AlphaFoldDB" id="A0A6F9DV59"/>
<dbReference type="Gene3D" id="2.60.40.4100">
    <property type="entry name" value="Zona pellucida, ZP-C domain"/>
    <property type="match status" value="1"/>
</dbReference>
<name>A0A6F9DV59_9ASCI</name>
<dbReference type="SMART" id="SM00060">
    <property type="entry name" value="FN3"/>
    <property type="match status" value="4"/>
</dbReference>
<keyword evidence="1" id="KW-0732">Signal</keyword>
<dbReference type="SUPFAM" id="SSF57196">
    <property type="entry name" value="EGF/Laminin"/>
    <property type="match status" value="1"/>
</dbReference>
<dbReference type="Gene3D" id="2.60.40.10">
    <property type="entry name" value="Immunoglobulins"/>
    <property type="match status" value="4"/>
</dbReference>
<dbReference type="PANTHER" id="PTHR14002:SF54">
    <property type="entry name" value="ZONA PELLUCIDA SPERM-BINDING PROTEIN 2"/>
    <property type="match status" value="1"/>
</dbReference>
<dbReference type="InterPro" id="IPR001507">
    <property type="entry name" value="ZP_dom"/>
</dbReference>
<feature type="domain" description="Fibronectin type-III" evidence="4">
    <location>
        <begin position="89"/>
        <end position="184"/>
    </location>
</feature>
<dbReference type="Pfam" id="PF00041">
    <property type="entry name" value="fn3"/>
    <property type="match status" value="2"/>
</dbReference>
<dbReference type="PROSITE" id="PS50853">
    <property type="entry name" value="FN3"/>
    <property type="match status" value="3"/>
</dbReference>
<dbReference type="Pfam" id="PF00100">
    <property type="entry name" value="Zona_pellucida"/>
    <property type="match status" value="1"/>
</dbReference>
<keyword evidence="3" id="KW-0812">Transmembrane</keyword>
<dbReference type="CDD" id="cd00063">
    <property type="entry name" value="FN3"/>
    <property type="match status" value="4"/>
</dbReference>
<gene>
    <name evidence="6" type="primary">Tecta-002</name>
</gene>
<protein>
    <submittedName>
        <fullName evidence="6">Alpha-tectorin-like</fullName>
    </submittedName>
</protein>
<feature type="domain" description="ZP" evidence="5">
    <location>
        <begin position="384"/>
        <end position="670"/>
    </location>
</feature>
<dbReference type="PROSITE" id="PS51034">
    <property type="entry name" value="ZP_2"/>
    <property type="match status" value="1"/>
</dbReference>
<proteinExistence type="evidence at transcript level"/>
<dbReference type="EMBL" id="LR791028">
    <property type="protein sequence ID" value="CAB3266890.1"/>
    <property type="molecule type" value="mRNA"/>
</dbReference>
<dbReference type="InterPro" id="IPR042235">
    <property type="entry name" value="ZP-C_dom"/>
</dbReference>
<dbReference type="Gene3D" id="2.10.25.10">
    <property type="entry name" value="Laminin"/>
    <property type="match status" value="1"/>
</dbReference>
<feature type="domain" description="Fibronectin type-III" evidence="4">
    <location>
        <begin position="288"/>
        <end position="382"/>
    </location>
</feature>
<evidence type="ECO:0000259" key="4">
    <source>
        <dbReference type="PROSITE" id="PS50853"/>
    </source>
</evidence>
<sequence>MPTMSQDFVFSESITVSYVPATGGFPCCEITQYEILVNSSNGNQSFINNPLDVSLTFSALPNTEYQMFIRAWNSEGPGRYSLGLTVFTNPGSVGPARYISSTVHSITFEWDALVQGDFIISNYVVSISPYLSGDGTAFVSGKTNATFTMLEANRQYAIVVQAEGVFELGSKNASSVVFMSTAPSAPPSPVASTASPPTTSMITIEWSCAEFRGCLDITRYQINWVQIGGNQSDSGSEVIDTDPDSCEFAYQISGLRINTFYSISITAGNDQVFGPPSDPIEICTNPAVPDPPSVQLHHQQQAIIVEWEPPIVGGGVEITMYNIAWSSASDSGHKQVTVSNSNHTAVITGLLPVTTYEVTVQAINGHGTSSVSTTGTVTTGSGIICTEAPIIRLTAEDLARFGAVAGDQIVVSSREINYQPAANQLTSQCKIPALVGGAAEFHFNLTDCEPLVGFVVDKFDGVDNTTLLYTYTVQLARFTVLSNVVQRFDPTVSFDFHCVFNRSLAVVSDNVQPNIAKDLVAMDPGHGQFDLTLDFFTSDHYNTSLVGSPPTVEVLTFVFAQLSLGVETNNVVLQAEYCWATLASSPEDPVSYPIIVDGCPADNTYDEPGAILVTRNYQLNTVQFQFKAFVWANIPDRDQTMFVHCNTMVCDPRNEEGCTDLNCGSSRKRRNVPVGGKIQRVTYGPIMLINKGEDLCAEANGGCEDLCVVENQSIKCLCTAGQKLNIDGRTCSANKYYGAKENQEVPQFVYLVLVAVLLVALVGLSIHKKQS</sequence>
<keyword evidence="2" id="KW-1015">Disulfide bond</keyword>
<dbReference type="SUPFAM" id="SSF49265">
    <property type="entry name" value="Fibronectin type III"/>
    <property type="match status" value="3"/>
</dbReference>
<dbReference type="InterPro" id="IPR013783">
    <property type="entry name" value="Ig-like_fold"/>
</dbReference>
<dbReference type="PANTHER" id="PTHR14002">
    <property type="entry name" value="ENDOGLIN/TGF-BETA RECEPTOR TYPE III"/>
    <property type="match status" value="1"/>
</dbReference>
<feature type="domain" description="Fibronectin type-III" evidence="4">
    <location>
        <begin position="186"/>
        <end position="287"/>
    </location>
</feature>
<evidence type="ECO:0000256" key="2">
    <source>
        <dbReference type="ARBA" id="ARBA00023157"/>
    </source>
</evidence>